<feature type="repeat" description="ANK" evidence="1">
    <location>
        <begin position="112"/>
        <end position="135"/>
    </location>
</feature>
<dbReference type="Pfam" id="PF13962">
    <property type="entry name" value="PGG"/>
    <property type="match status" value="1"/>
</dbReference>
<keyword evidence="1" id="KW-0040">ANK repeat</keyword>
<evidence type="ECO:0000256" key="1">
    <source>
        <dbReference type="PROSITE-ProRule" id="PRU00023"/>
    </source>
</evidence>
<dbReference type="Pfam" id="PF12796">
    <property type="entry name" value="Ank_2"/>
    <property type="match status" value="1"/>
</dbReference>
<gene>
    <name evidence="4" type="primary">LOC105118707</name>
</gene>
<keyword evidence="3" id="KW-1185">Reference proteome</keyword>
<dbReference type="InterPro" id="IPR036770">
    <property type="entry name" value="Ankyrin_rpt-contain_sf"/>
</dbReference>
<dbReference type="InterPro" id="IPR026961">
    <property type="entry name" value="PGG_dom"/>
</dbReference>
<evidence type="ECO:0000313" key="4">
    <source>
        <dbReference type="RefSeq" id="XP_011015018.1"/>
    </source>
</evidence>
<evidence type="ECO:0000313" key="3">
    <source>
        <dbReference type="Proteomes" id="UP000694918"/>
    </source>
</evidence>
<dbReference type="PANTHER" id="PTHR24177:SF331">
    <property type="entry name" value="PGG DOMAIN-CONTAINING PROTEIN"/>
    <property type="match status" value="1"/>
</dbReference>
<dbReference type="SMART" id="SM00248">
    <property type="entry name" value="ANK"/>
    <property type="match status" value="4"/>
</dbReference>
<dbReference type="GeneID" id="105118707"/>
<accession>A0AAJ6TPG4</accession>
<dbReference type="Proteomes" id="UP000694918">
    <property type="component" value="Unplaced"/>
</dbReference>
<dbReference type="KEGG" id="peu:105118707"/>
<proteinExistence type="predicted"/>
<dbReference type="PROSITE" id="PS50088">
    <property type="entry name" value="ANK_REPEAT"/>
    <property type="match status" value="1"/>
</dbReference>
<dbReference type="SUPFAM" id="SSF48403">
    <property type="entry name" value="Ankyrin repeat"/>
    <property type="match status" value="1"/>
</dbReference>
<dbReference type="GO" id="GO:0016020">
    <property type="term" value="C:membrane"/>
    <property type="evidence" value="ECO:0007669"/>
    <property type="project" value="TreeGrafter"/>
</dbReference>
<organism evidence="3 4">
    <name type="scientific">Populus euphratica</name>
    <name type="common">Euphrates poplar</name>
    <dbReference type="NCBI Taxonomy" id="75702"/>
    <lineage>
        <taxon>Eukaryota</taxon>
        <taxon>Viridiplantae</taxon>
        <taxon>Streptophyta</taxon>
        <taxon>Embryophyta</taxon>
        <taxon>Tracheophyta</taxon>
        <taxon>Spermatophyta</taxon>
        <taxon>Magnoliopsida</taxon>
        <taxon>eudicotyledons</taxon>
        <taxon>Gunneridae</taxon>
        <taxon>Pentapetalae</taxon>
        <taxon>rosids</taxon>
        <taxon>fabids</taxon>
        <taxon>Malpighiales</taxon>
        <taxon>Salicaceae</taxon>
        <taxon>Saliceae</taxon>
        <taxon>Populus</taxon>
    </lineage>
</organism>
<reference evidence="4" key="1">
    <citation type="submission" date="2025-08" db="UniProtKB">
        <authorList>
            <consortium name="RefSeq"/>
        </authorList>
    </citation>
    <scope>IDENTIFICATION</scope>
</reference>
<protein>
    <submittedName>
        <fullName evidence="4">Uncharacterized protein LOC105118707</fullName>
    </submittedName>
</protein>
<dbReference type="PROSITE" id="PS50297">
    <property type="entry name" value="ANK_REP_REGION"/>
    <property type="match status" value="1"/>
</dbReference>
<dbReference type="RefSeq" id="XP_011015018.1">
    <property type="nucleotide sequence ID" value="XM_011016716.1"/>
</dbReference>
<name>A0AAJ6TPG4_POPEU</name>
<dbReference type="InterPro" id="IPR002110">
    <property type="entry name" value="Ankyrin_rpt"/>
</dbReference>
<evidence type="ECO:0000259" key="2">
    <source>
        <dbReference type="Pfam" id="PF13962"/>
    </source>
</evidence>
<dbReference type="PANTHER" id="PTHR24177">
    <property type="entry name" value="CASKIN"/>
    <property type="match status" value="1"/>
</dbReference>
<feature type="domain" description="PGG" evidence="2">
    <location>
        <begin position="427"/>
        <end position="461"/>
    </location>
</feature>
<dbReference type="AlphaFoldDB" id="A0AAJ6TPG4"/>
<dbReference type="Gene3D" id="1.25.40.20">
    <property type="entry name" value="Ankyrin repeat-containing domain"/>
    <property type="match status" value="2"/>
</dbReference>
<sequence length="479" mass="54808">MGSLPIMEIPYRAAMSGNWKSMRDHYQERVLDVPFPVTPSADTALHLAVYSKQKQPLKDLLEIVKDIQFFLPDETESLVTETESLVTETESLVPEIESLEPEIEFLKRKNNFGNTALHEATIYGNYEAARLLVERCPGLLKEKNNYGETPLFTAAGFAETEIVEFLITSKPEKCVDDKCRLLSIHRKRTDGLSILSAAITGQHFETALLLLELDDSLHKLKDKDGVTALQLLAQMPTAFESGFPMDICERLIYCCLLVKRHHEVKSQVETWLKKRKMPERKPRGGILKYLKVPEVGCWLEGFWNQKRMHVFALRLAEILIKKDDSLNKVSTTEEGLSGKEYRKGRKQMHRVVDKKGNTLLHHVADMEHYRGGTKPGPAHQLQDELQWFEQVREVIPSHYVMLRNEDGMTARELFFEQHKEQLNSARTWIKETTQSCSTVAALVATFVFAAAYIVPGGSDENGVMCVDTNDWWQSWLTWL</sequence>